<evidence type="ECO:0000313" key="12">
    <source>
        <dbReference type="EMBL" id="KAK2172176.1"/>
    </source>
</evidence>
<comment type="catalytic activity">
    <reaction evidence="9">
        <text>S-hexadecanoyl-N-acetylcysteamine + H2O = N-acetylcysteamine + hexadecanoate + H(+)</text>
        <dbReference type="Rhea" id="RHEA:84099"/>
        <dbReference type="ChEBI" id="CHEBI:7896"/>
        <dbReference type="ChEBI" id="CHEBI:15377"/>
        <dbReference type="ChEBI" id="CHEBI:15378"/>
        <dbReference type="ChEBI" id="CHEBI:74410"/>
        <dbReference type="ChEBI" id="CHEBI:233601"/>
    </reaction>
</comment>
<dbReference type="Proteomes" id="UP001209878">
    <property type="component" value="Unassembled WGS sequence"/>
</dbReference>
<keyword evidence="4" id="KW-0378">Hydrolase</keyword>
<keyword evidence="6" id="KW-0325">Glycoprotein</keyword>
<keyword evidence="5" id="KW-1015">Disulfide bond</keyword>
<keyword evidence="13" id="KW-1185">Reference proteome</keyword>
<evidence type="ECO:0000256" key="2">
    <source>
        <dbReference type="ARBA" id="ARBA00010758"/>
    </source>
</evidence>
<protein>
    <recommendedName>
        <fullName evidence="8">palmitoyl-CoA hydrolase</fullName>
        <ecNumber evidence="8">3.1.2.2</ecNumber>
    </recommendedName>
</protein>
<evidence type="ECO:0000256" key="1">
    <source>
        <dbReference type="ARBA" id="ARBA00004371"/>
    </source>
</evidence>
<comment type="subcellular location">
    <subcellularLocation>
        <location evidence="1">Lysosome</location>
    </subcellularLocation>
</comment>
<dbReference type="PANTHER" id="PTHR11247:SF27">
    <property type="entry name" value="LYSOSOMAL THIOESTERASE PPT2"/>
    <property type="match status" value="1"/>
</dbReference>
<dbReference type="AlphaFoldDB" id="A0AAD9KJ70"/>
<keyword evidence="3 11" id="KW-0732">Signal</keyword>
<dbReference type="PANTHER" id="PTHR11247">
    <property type="entry name" value="PALMITOYL-PROTEIN THIOESTERASE/DOLICHYLDIPHOSPHATASE 1"/>
    <property type="match status" value="1"/>
</dbReference>
<accession>A0AAD9KJ70</accession>
<organism evidence="12 13">
    <name type="scientific">Ridgeia piscesae</name>
    <name type="common">Tubeworm</name>
    <dbReference type="NCBI Taxonomy" id="27915"/>
    <lineage>
        <taxon>Eukaryota</taxon>
        <taxon>Metazoa</taxon>
        <taxon>Spiralia</taxon>
        <taxon>Lophotrochozoa</taxon>
        <taxon>Annelida</taxon>
        <taxon>Polychaeta</taxon>
        <taxon>Sedentaria</taxon>
        <taxon>Canalipalpata</taxon>
        <taxon>Sabellida</taxon>
        <taxon>Siboglinidae</taxon>
        <taxon>Ridgeia</taxon>
    </lineage>
</organism>
<evidence type="ECO:0000256" key="6">
    <source>
        <dbReference type="ARBA" id="ARBA00023180"/>
    </source>
</evidence>
<dbReference type="GO" id="GO:0005764">
    <property type="term" value="C:lysosome"/>
    <property type="evidence" value="ECO:0007669"/>
    <property type="project" value="UniProtKB-SubCell"/>
</dbReference>
<dbReference type="Pfam" id="PF02089">
    <property type="entry name" value="Palm_thioest"/>
    <property type="match status" value="1"/>
</dbReference>
<feature type="chain" id="PRO_5042235034" description="palmitoyl-CoA hydrolase" evidence="11">
    <location>
        <begin position="25"/>
        <end position="245"/>
    </location>
</feature>
<dbReference type="GO" id="GO:0098599">
    <property type="term" value="F:palmitoyl hydrolase activity"/>
    <property type="evidence" value="ECO:0007669"/>
    <property type="project" value="InterPro"/>
</dbReference>
<comment type="function">
    <text evidence="10">Catalyzes the cleavage of thioester bonds from S-palmitoyl-CoA or S-palmitoyl-N-acetylcysteamine (unbranched structures) but does not have activity against palmitoylcysteine or palmitoylated proteins, branched structures or bulky head groups. Conversely, hydrolyzes both long and short chain fatty acyl-CoA substrate.</text>
</comment>
<dbReference type="GO" id="GO:0016790">
    <property type="term" value="F:thiolester hydrolase activity"/>
    <property type="evidence" value="ECO:0007669"/>
    <property type="project" value="TreeGrafter"/>
</dbReference>
<dbReference type="Gene3D" id="3.40.50.1820">
    <property type="entry name" value="alpha/beta hydrolase"/>
    <property type="match status" value="1"/>
</dbReference>
<reference evidence="12" key="1">
    <citation type="journal article" date="2023" name="Mol. Biol. Evol.">
        <title>Third-Generation Sequencing Reveals the Adaptive Role of the Epigenome in Three Deep-Sea Polychaetes.</title>
        <authorList>
            <person name="Perez M."/>
            <person name="Aroh O."/>
            <person name="Sun Y."/>
            <person name="Lan Y."/>
            <person name="Juniper S.K."/>
            <person name="Young C.R."/>
            <person name="Angers B."/>
            <person name="Qian P.Y."/>
        </authorList>
    </citation>
    <scope>NUCLEOTIDE SEQUENCE</scope>
    <source>
        <strain evidence="12">R07B-5</strain>
    </source>
</reference>
<evidence type="ECO:0000313" key="13">
    <source>
        <dbReference type="Proteomes" id="UP001209878"/>
    </source>
</evidence>
<dbReference type="InterPro" id="IPR029058">
    <property type="entry name" value="AB_hydrolase_fold"/>
</dbReference>
<evidence type="ECO:0000256" key="3">
    <source>
        <dbReference type="ARBA" id="ARBA00022729"/>
    </source>
</evidence>
<keyword evidence="7" id="KW-0458">Lysosome</keyword>
<comment type="caution">
    <text evidence="12">The sequence shown here is derived from an EMBL/GenBank/DDBJ whole genome shotgun (WGS) entry which is preliminary data.</text>
</comment>
<feature type="signal peptide" evidence="11">
    <location>
        <begin position="1"/>
        <end position="24"/>
    </location>
</feature>
<sequence>MAAVLNGAVLAVLCFATLLGASHGYKHLILMHGMLSSGAEFNTFVKRLQETHPGSTWTVIDIFNNSKSLTPMWLQTFVVGQKMQAIMDQHPEGVHLLCYSQGGLLCRSIIQTLPRHNVLNFISLSSPQAGQYGDTDYLRFLFPTYVKENIYKFFYTWKGQLVSVGNYWYDPFHQSLYRKYSLFLAELNNQTINCTQSDEYRQNFIRLKNLILIGGPDDGVITPWQSRYVVCFYIIDLIESDVFVL</sequence>
<dbReference type="EC" id="3.1.2.2" evidence="8"/>
<evidence type="ECO:0000256" key="10">
    <source>
        <dbReference type="ARBA" id="ARBA00093353"/>
    </source>
</evidence>
<evidence type="ECO:0000256" key="11">
    <source>
        <dbReference type="SAM" id="SignalP"/>
    </source>
</evidence>
<evidence type="ECO:0000256" key="7">
    <source>
        <dbReference type="ARBA" id="ARBA00023228"/>
    </source>
</evidence>
<dbReference type="PRINTS" id="PR00414">
    <property type="entry name" value="PPTHIESTRASE"/>
</dbReference>
<proteinExistence type="inferred from homology"/>
<dbReference type="InterPro" id="IPR002472">
    <property type="entry name" value="Palm_thioest"/>
</dbReference>
<evidence type="ECO:0000256" key="8">
    <source>
        <dbReference type="ARBA" id="ARBA00038848"/>
    </source>
</evidence>
<name>A0AAD9KJ70_RIDPI</name>
<dbReference type="SUPFAM" id="SSF53474">
    <property type="entry name" value="alpha/beta-Hydrolases"/>
    <property type="match status" value="1"/>
</dbReference>
<evidence type="ECO:0000256" key="4">
    <source>
        <dbReference type="ARBA" id="ARBA00022801"/>
    </source>
</evidence>
<evidence type="ECO:0000256" key="9">
    <source>
        <dbReference type="ARBA" id="ARBA00093223"/>
    </source>
</evidence>
<evidence type="ECO:0000256" key="5">
    <source>
        <dbReference type="ARBA" id="ARBA00023157"/>
    </source>
</evidence>
<dbReference type="EMBL" id="JAODUO010000986">
    <property type="protein sequence ID" value="KAK2172176.1"/>
    <property type="molecule type" value="Genomic_DNA"/>
</dbReference>
<gene>
    <name evidence="12" type="ORF">NP493_981g02000</name>
</gene>
<comment type="similarity">
    <text evidence="2">Belongs to the palmitoyl-protein thioesterase family.</text>
</comment>